<accession>A0A9X5I6U4</accession>
<organism evidence="1 2">
    <name type="scientific">Scytonema millei VB511283</name>
    <dbReference type="NCBI Taxonomy" id="1245923"/>
    <lineage>
        <taxon>Bacteria</taxon>
        <taxon>Bacillati</taxon>
        <taxon>Cyanobacteriota</taxon>
        <taxon>Cyanophyceae</taxon>
        <taxon>Nostocales</taxon>
        <taxon>Scytonemataceae</taxon>
        <taxon>Scytonema</taxon>
    </lineage>
</organism>
<gene>
    <name evidence="1" type="ORF">QH73_0022855</name>
</gene>
<dbReference type="AlphaFoldDB" id="A0A9X5I6U4"/>
<protein>
    <submittedName>
        <fullName evidence="1">Uncharacterized protein</fullName>
    </submittedName>
</protein>
<dbReference type="Proteomes" id="UP000031532">
    <property type="component" value="Unassembled WGS sequence"/>
</dbReference>
<dbReference type="RefSeq" id="WP_039714320.1">
    <property type="nucleotide sequence ID" value="NZ_JTJC03000008.1"/>
</dbReference>
<name>A0A9X5I6U4_9CYAN</name>
<evidence type="ECO:0000313" key="2">
    <source>
        <dbReference type="Proteomes" id="UP000031532"/>
    </source>
</evidence>
<proteinExistence type="predicted"/>
<keyword evidence="2" id="KW-1185">Reference proteome</keyword>
<comment type="caution">
    <text evidence="1">The sequence shown here is derived from an EMBL/GenBank/DDBJ whole genome shotgun (WGS) entry which is preliminary data.</text>
</comment>
<reference evidence="1 2" key="1">
    <citation type="journal article" date="2015" name="Genome Announc.">
        <title>Draft Genome Sequence of the Terrestrial Cyanobacterium Scytonema millei VB511283, Isolated from Eastern India.</title>
        <authorList>
            <person name="Sen D."/>
            <person name="Chandrababunaidu M.M."/>
            <person name="Singh D."/>
            <person name="Sanghi N."/>
            <person name="Ghorai A."/>
            <person name="Mishra G.P."/>
            <person name="Madduluri M."/>
            <person name="Adhikary S.P."/>
            <person name="Tripathy S."/>
        </authorList>
    </citation>
    <scope>NUCLEOTIDE SEQUENCE [LARGE SCALE GENOMIC DNA]</scope>
    <source>
        <strain evidence="1 2">VB511283</strain>
    </source>
</reference>
<evidence type="ECO:0000313" key="1">
    <source>
        <dbReference type="EMBL" id="NHC37440.1"/>
    </source>
</evidence>
<dbReference type="OrthoDB" id="459727at2"/>
<dbReference type="InterPro" id="IPR023393">
    <property type="entry name" value="START-like_dom_sf"/>
</dbReference>
<sequence length="180" mass="20587">MTNISADTRIPFPCHLVYATYRDKLNDLIPYMHNVRSVQIKSRREENGKVYTINEWHGGGEIPAAARAILSEDMLSWTEYNTWDESKLTLEWQIKTHAFTEAVHCGGKNQFIAEGDTTLIQSRGEMSIDPHQMKGVPWFLTGTIAHVVEDFLGKKIEPNLLQMSEGVRHFLEQATKNRSL</sequence>
<dbReference type="EMBL" id="JTJC03000008">
    <property type="protein sequence ID" value="NHC37440.1"/>
    <property type="molecule type" value="Genomic_DNA"/>
</dbReference>
<dbReference type="Gene3D" id="3.30.530.20">
    <property type="match status" value="1"/>
</dbReference>